<dbReference type="Proteomes" id="UP000001449">
    <property type="component" value="Chromosome 3"/>
</dbReference>
<dbReference type="AlphaFoldDB" id="B8BY93"/>
<proteinExistence type="predicted"/>
<dbReference type="KEGG" id="tps:THAPSDRAFT_21831"/>
<name>B8BY93_THAPS</name>
<dbReference type="EMBL" id="CM000640">
    <property type="protein sequence ID" value="EED93848.1"/>
    <property type="molecule type" value="Genomic_DNA"/>
</dbReference>
<reference evidence="2 3" key="2">
    <citation type="journal article" date="2008" name="Nature">
        <title>The Phaeodactylum genome reveals the evolutionary history of diatom genomes.</title>
        <authorList>
            <person name="Bowler C."/>
            <person name="Allen A.E."/>
            <person name="Badger J.H."/>
            <person name="Grimwood J."/>
            <person name="Jabbari K."/>
            <person name="Kuo A."/>
            <person name="Maheswari U."/>
            <person name="Martens C."/>
            <person name="Maumus F."/>
            <person name="Otillar R.P."/>
            <person name="Rayko E."/>
            <person name="Salamov A."/>
            <person name="Vandepoele K."/>
            <person name="Beszteri B."/>
            <person name="Gruber A."/>
            <person name="Heijde M."/>
            <person name="Katinka M."/>
            <person name="Mock T."/>
            <person name="Valentin K."/>
            <person name="Verret F."/>
            <person name="Berges J.A."/>
            <person name="Brownlee C."/>
            <person name="Cadoret J.P."/>
            <person name="Chiovitti A."/>
            <person name="Choi C.J."/>
            <person name="Coesel S."/>
            <person name="De Martino A."/>
            <person name="Detter J.C."/>
            <person name="Durkin C."/>
            <person name="Falciatore A."/>
            <person name="Fournet J."/>
            <person name="Haruta M."/>
            <person name="Huysman M.J."/>
            <person name="Jenkins B.D."/>
            <person name="Jiroutova K."/>
            <person name="Jorgensen R.E."/>
            <person name="Joubert Y."/>
            <person name="Kaplan A."/>
            <person name="Kroger N."/>
            <person name="Kroth P.G."/>
            <person name="La Roche J."/>
            <person name="Lindquist E."/>
            <person name="Lommer M."/>
            <person name="Martin-Jezequel V."/>
            <person name="Lopez P.J."/>
            <person name="Lucas S."/>
            <person name="Mangogna M."/>
            <person name="McGinnis K."/>
            <person name="Medlin L.K."/>
            <person name="Montsant A."/>
            <person name="Oudot-Le Secq M.P."/>
            <person name="Napoli C."/>
            <person name="Obornik M."/>
            <person name="Parker M.S."/>
            <person name="Petit J.L."/>
            <person name="Porcel B.M."/>
            <person name="Poulsen N."/>
            <person name="Robison M."/>
            <person name="Rychlewski L."/>
            <person name="Rynearson T.A."/>
            <person name="Schmutz J."/>
            <person name="Shapiro H."/>
            <person name="Siaut M."/>
            <person name="Stanley M."/>
            <person name="Sussman M.R."/>
            <person name="Taylor A.R."/>
            <person name="Vardi A."/>
            <person name="von Dassow P."/>
            <person name="Vyverman W."/>
            <person name="Willis A."/>
            <person name="Wyrwicz L.S."/>
            <person name="Rokhsar D.S."/>
            <person name="Weissenbach J."/>
            <person name="Armbrust E.V."/>
            <person name="Green B.R."/>
            <person name="Van de Peer Y."/>
            <person name="Grigoriev I.V."/>
        </authorList>
    </citation>
    <scope>NUCLEOTIDE SEQUENCE [LARGE SCALE GENOMIC DNA]</scope>
    <source>
        <strain evidence="2 3">CCMP1335</strain>
    </source>
</reference>
<keyword evidence="3" id="KW-1185">Reference proteome</keyword>
<keyword evidence="1" id="KW-1133">Transmembrane helix</keyword>
<dbReference type="PaxDb" id="35128-Thaps21831"/>
<gene>
    <name evidence="2" type="ORF">THAPSDRAFT_21831</name>
</gene>
<accession>B8BY93</accession>
<keyword evidence="1" id="KW-0812">Transmembrane</keyword>
<protein>
    <submittedName>
        <fullName evidence="2">Uncharacterized protein</fullName>
    </submittedName>
</protein>
<reference evidence="2 3" key="1">
    <citation type="journal article" date="2004" name="Science">
        <title>The genome of the diatom Thalassiosira pseudonana: ecology, evolution, and metabolism.</title>
        <authorList>
            <person name="Armbrust E.V."/>
            <person name="Berges J.A."/>
            <person name="Bowler C."/>
            <person name="Green B.R."/>
            <person name="Martinez D."/>
            <person name="Putnam N.H."/>
            <person name="Zhou S."/>
            <person name="Allen A.E."/>
            <person name="Apt K.E."/>
            <person name="Bechner M."/>
            <person name="Brzezinski M.A."/>
            <person name="Chaal B.K."/>
            <person name="Chiovitti A."/>
            <person name="Davis A.K."/>
            <person name="Demarest M.S."/>
            <person name="Detter J.C."/>
            <person name="Glavina T."/>
            <person name="Goodstein D."/>
            <person name="Hadi M.Z."/>
            <person name="Hellsten U."/>
            <person name="Hildebrand M."/>
            <person name="Jenkins B.D."/>
            <person name="Jurka J."/>
            <person name="Kapitonov V.V."/>
            <person name="Kroger N."/>
            <person name="Lau W.W."/>
            <person name="Lane T.W."/>
            <person name="Larimer F.W."/>
            <person name="Lippmeier J.C."/>
            <person name="Lucas S."/>
            <person name="Medina M."/>
            <person name="Montsant A."/>
            <person name="Obornik M."/>
            <person name="Parker M.S."/>
            <person name="Palenik B."/>
            <person name="Pazour G.J."/>
            <person name="Richardson P.M."/>
            <person name="Rynearson T.A."/>
            <person name="Saito M.A."/>
            <person name="Schwartz D.C."/>
            <person name="Thamatrakoln K."/>
            <person name="Valentin K."/>
            <person name="Vardi A."/>
            <person name="Wilkerson F.P."/>
            <person name="Rokhsar D.S."/>
        </authorList>
    </citation>
    <scope>NUCLEOTIDE SEQUENCE [LARGE SCALE GENOMIC DNA]</scope>
    <source>
        <strain evidence="2 3">CCMP1335</strain>
    </source>
</reference>
<organism evidence="2 3">
    <name type="scientific">Thalassiosira pseudonana</name>
    <name type="common">Marine diatom</name>
    <name type="synonym">Cyclotella nana</name>
    <dbReference type="NCBI Taxonomy" id="35128"/>
    <lineage>
        <taxon>Eukaryota</taxon>
        <taxon>Sar</taxon>
        <taxon>Stramenopiles</taxon>
        <taxon>Ochrophyta</taxon>
        <taxon>Bacillariophyta</taxon>
        <taxon>Coscinodiscophyceae</taxon>
        <taxon>Thalassiosirophycidae</taxon>
        <taxon>Thalassiosirales</taxon>
        <taxon>Thalassiosiraceae</taxon>
        <taxon>Thalassiosira</taxon>
    </lineage>
</organism>
<feature type="transmembrane region" description="Helical" evidence="1">
    <location>
        <begin position="124"/>
        <end position="143"/>
    </location>
</feature>
<evidence type="ECO:0000313" key="2">
    <source>
        <dbReference type="EMBL" id="EED93848.1"/>
    </source>
</evidence>
<sequence>MTRIKIYFLIVLMACLPVASTFVTKSSFGTATALKRKQQHFNTLFLHVDPIHLHRDSLLRLDDPMLVGKATENNMKISKKDIHRFTNTLAPLILAIYLIGFYLSNYYTSPAFVENGEVYMPVDPMFGGYVLIGTGLMMMKWSIERTFLSPP</sequence>
<feature type="transmembrane region" description="Helical" evidence="1">
    <location>
        <begin position="85"/>
        <end position="104"/>
    </location>
</feature>
<dbReference type="InParanoid" id="B8BY93"/>
<evidence type="ECO:0000256" key="1">
    <source>
        <dbReference type="SAM" id="Phobius"/>
    </source>
</evidence>
<dbReference type="RefSeq" id="XP_002288412.1">
    <property type="nucleotide sequence ID" value="XM_002288376.1"/>
</dbReference>
<dbReference type="HOGENOM" id="CLU_1735155_0_0_1"/>
<dbReference type="GeneID" id="7441924"/>
<keyword evidence="1" id="KW-0472">Membrane</keyword>
<evidence type="ECO:0000313" key="3">
    <source>
        <dbReference type="Proteomes" id="UP000001449"/>
    </source>
</evidence>
<feature type="transmembrane region" description="Helical" evidence="1">
    <location>
        <begin position="6"/>
        <end position="28"/>
    </location>
</feature>